<accession>A0A2R5GKT7</accession>
<organism evidence="6 7">
    <name type="scientific">Hondaea fermentalgiana</name>
    <dbReference type="NCBI Taxonomy" id="2315210"/>
    <lineage>
        <taxon>Eukaryota</taxon>
        <taxon>Sar</taxon>
        <taxon>Stramenopiles</taxon>
        <taxon>Bigyra</taxon>
        <taxon>Labyrinthulomycetes</taxon>
        <taxon>Thraustochytrida</taxon>
        <taxon>Thraustochytriidae</taxon>
        <taxon>Hondaea</taxon>
    </lineage>
</organism>
<gene>
    <name evidence="6" type="ORF">FCC1311_051122</name>
</gene>
<feature type="compositionally biased region" description="Acidic residues" evidence="5">
    <location>
        <begin position="202"/>
        <end position="215"/>
    </location>
</feature>
<evidence type="ECO:0000313" key="7">
    <source>
        <dbReference type="Proteomes" id="UP000241890"/>
    </source>
</evidence>
<sequence>MTQPRAQAGPAVAAATEAVEAVVRRNGWDAEEDLDGARTLVLQRNGLEVLGDALRPFRGLVKLDLSRNKLVSLEGLEHLEQLETLNIYLNKINDGRQLLLLRRNTELRKLDARLNPLVRSRLYRSFVIQQLEDLSTLDEQLITALERRKAAQLPPIAPGDLRPNLHDDDEDEDEDDDDEDDEEEEEDNIRNNTEDDKVVVESGEEEEHNEEEEDAAPLNADQVLLDLLRHMRSLRMPVSTSGWEDTVASVNERLVRLVQARKNEKQGIDAERRAQNEQMARIDQERQTQMNTEHSLRDQVELLVDRCTALEHEKAALQAEVENARHLASQQQSPVVQVDDQASKALAGMLRESHEALISSNEMLREQLRETKEQYAADEEQWQRNFDHLRRTLGVSAASPQPVHHE</sequence>
<keyword evidence="2" id="KW-0677">Repeat</keyword>
<keyword evidence="7" id="KW-1185">Reference proteome</keyword>
<dbReference type="InterPro" id="IPR055320">
    <property type="entry name" value="CEP72-like"/>
</dbReference>
<comment type="caution">
    <text evidence="6">The sequence shown here is derived from an EMBL/GenBank/DDBJ whole genome shotgun (WGS) entry which is preliminary data.</text>
</comment>
<keyword evidence="1" id="KW-0433">Leucine-rich repeat</keyword>
<feature type="compositionally biased region" description="Basic and acidic residues" evidence="5">
    <location>
        <begin position="188"/>
        <end position="199"/>
    </location>
</feature>
<proteinExistence type="predicted"/>
<evidence type="ECO:0000256" key="3">
    <source>
        <dbReference type="ARBA" id="ARBA00023054"/>
    </source>
</evidence>
<dbReference type="AlphaFoldDB" id="A0A2R5GKT7"/>
<dbReference type="InterPro" id="IPR032675">
    <property type="entry name" value="LRR_dom_sf"/>
</dbReference>
<feature type="region of interest" description="Disordered" evidence="5">
    <location>
        <begin position="152"/>
        <end position="220"/>
    </location>
</feature>
<dbReference type="OrthoDB" id="7451790at2759"/>
<feature type="coiled-coil region" evidence="4">
    <location>
        <begin position="354"/>
        <end position="385"/>
    </location>
</feature>
<evidence type="ECO:0000256" key="5">
    <source>
        <dbReference type="SAM" id="MobiDB-lite"/>
    </source>
</evidence>
<evidence type="ECO:0000313" key="6">
    <source>
        <dbReference type="EMBL" id="GBG28891.1"/>
    </source>
</evidence>
<dbReference type="PROSITE" id="PS51450">
    <property type="entry name" value="LRR"/>
    <property type="match status" value="1"/>
</dbReference>
<dbReference type="SUPFAM" id="SSF52058">
    <property type="entry name" value="L domain-like"/>
    <property type="match status" value="1"/>
</dbReference>
<dbReference type="Gene3D" id="3.80.10.10">
    <property type="entry name" value="Ribonuclease Inhibitor"/>
    <property type="match status" value="1"/>
</dbReference>
<evidence type="ECO:0000256" key="4">
    <source>
        <dbReference type="SAM" id="Coils"/>
    </source>
</evidence>
<dbReference type="InParanoid" id="A0A2R5GKT7"/>
<dbReference type="InterPro" id="IPR001611">
    <property type="entry name" value="Leu-rich_rpt"/>
</dbReference>
<dbReference type="Proteomes" id="UP000241890">
    <property type="component" value="Unassembled WGS sequence"/>
</dbReference>
<feature type="compositionally biased region" description="Acidic residues" evidence="5">
    <location>
        <begin position="167"/>
        <end position="187"/>
    </location>
</feature>
<protein>
    <submittedName>
        <fullName evidence="6">Leucine-rich repeat-containing protein 36</fullName>
    </submittedName>
</protein>
<evidence type="ECO:0000256" key="1">
    <source>
        <dbReference type="ARBA" id="ARBA00022614"/>
    </source>
</evidence>
<keyword evidence="3 4" id="KW-0175">Coiled coil</keyword>
<name>A0A2R5GKT7_9STRA</name>
<dbReference type="PANTHER" id="PTHR23311:SF5">
    <property type="entry name" value="CENTROSOMAL PROTEIN OF 72 KDA"/>
    <property type="match status" value="1"/>
</dbReference>
<evidence type="ECO:0000256" key="2">
    <source>
        <dbReference type="ARBA" id="ARBA00022737"/>
    </source>
</evidence>
<feature type="coiled-coil region" evidence="4">
    <location>
        <begin position="300"/>
        <end position="327"/>
    </location>
</feature>
<reference evidence="6 7" key="1">
    <citation type="submission" date="2017-12" db="EMBL/GenBank/DDBJ databases">
        <title>Sequencing, de novo assembly and annotation of complete genome of a new Thraustochytrid species, strain FCC1311.</title>
        <authorList>
            <person name="Sedici K."/>
            <person name="Godart F."/>
            <person name="Aiese Cigliano R."/>
            <person name="Sanseverino W."/>
            <person name="Barakat M."/>
            <person name="Ortet P."/>
            <person name="Marechal E."/>
            <person name="Cagnac O."/>
            <person name="Amato A."/>
        </authorList>
    </citation>
    <scope>NUCLEOTIDE SEQUENCE [LARGE SCALE GENOMIC DNA]</scope>
</reference>
<dbReference type="EMBL" id="BEYU01000049">
    <property type="protein sequence ID" value="GBG28891.1"/>
    <property type="molecule type" value="Genomic_DNA"/>
</dbReference>
<dbReference type="PANTHER" id="PTHR23311">
    <property type="entry name" value="HEAT SHOCK REGULATED 2"/>
    <property type="match status" value="1"/>
</dbReference>